<dbReference type="Proteomes" id="UP000199012">
    <property type="component" value="Unassembled WGS sequence"/>
</dbReference>
<keyword evidence="1" id="KW-0812">Transmembrane</keyword>
<dbReference type="EMBL" id="FOKA01000004">
    <property type="protein sequence ID" value="SFA95063.1"/>
    <property type="molecule type" value="Genomic_DNA"/>
</dbReference>
<keyword evidence="3" id="KW-1185">Reference proteome</keyword>
<evidence type="ECO:0000313" key="2">
    <source>
        <dbReference type="EMBL" id="SFA95063.1"/>
    </source>
</evidence>
<evidence type="ECO:0000256" key="1">
    <source>
        <dbReference type="SAM" id="Phobius"/>
    </source>
</evidence>
<keyword evidence="1" id="KW-0472">Membrane</keyword>
<evidence type="ECO:0000313" key="3">
    <source>
        <dbReference type="Proteomes" id="UP000199012"/>
    </source>
</evidence>
<proteinExistence type="predicted"/>
<name>A0A1I0X4T8_9CELL</name>
<protein>
    <submittedName>
        <fullName evidence="2">Uncharacterized protein</fullName>
    </submittedName>
</protein>
<dbReference type="RefSeq" id="WP_090031450.1">
    <property type="nucleotide sequence ID" value="NZ_BONM01000010.1"/>
</dbReference>
<organism evidence="2 3">
    <name type="scientific">Cellulomonas marina</name>
    <dbReference type="NCBI Taxonomy" id="988821"/>
    <lineage>
        <taxon>Bacteria</taxon>
        <taxon>Bacillati</taxon>
        <taxon>Actinomycetota</taxon>
        <taxon>Actinomycetes</taxon>
        <taxon>Micrococcales</taxon>
        <taxon>Cellulomonadaceae</taxon>
        <taxon>Cellulomonas</taxon>
    </lineage>
</organism>
<reference evidence="2 3" key="1">
    <citation type="submission" date="2016-10" db="EMBL/GenBank/DDBJ databases">
        <authorList>
            <person name="de Groot N.N."/>
        </authorList>
    </citation>
    <scope>NUCLEOTIDE SEQUENCE [LARGE SCALE GENOMIC DNA]</scope>
    <source>
        <strain evidence="2 3">CGMCC 4.6945</strain>
    </source>
</reference>
<feature type="transmembrane region" description="Helical" evidence="1">
    <location>
        <begin position="43"/>
        <end position="64"/>
    </location>
</feature>
<accession>A0A1I0X4T8</accession>
<dbReference type="AlphaFoldDB" id="A0A1I0X4T8"/>
<keyword evidence="1" id="KW-1133">Transmembrane helix</keyword>
<sequence length="65" mass="6869">MTVLGWLLLGSGAVAFVTALTLLFRLARPELVHDEDVALRPPLWVTAGVGVLGLCMALAGALLIW</sequence>
<gene>
    <name evidence="2" type="ORF">SAMN05421867_10469</name>
</gene>